<keyword evidence="2" id="KW-1185">Reference proteome</keyword>
<name>A0ACC3YD50_COLTU</name>
<organism evidence="1 2">
    <name type="scientific">Colletotrichum truncatum</name>
    <name type="common">Anthracnose fungus</name>
    <name type="synonym">Colletotrichum capsici</name>
    <dbReference type="NCBI Taxonomy" id="5467"/>
    <lineage>
        <taxon>Eukaryota</taxon>
        <taxon>Fungi</taxon>
        <taxon>Dikarya</taxon>
        <taxon>Ascomycota</taxon>
        <taxon>Pezizomycotina</taxon>
        <taxon>Sordariomycetes</taxon>
        <taxon>Hypocreomycetidae</taxon>
        <taxon>Glomerellales</taxon>
        <taxon>Glomerellaceae</taxon>
        <taxon>Colletotrichum</taxon>
        <taxon>Colletotrichum truncatum species complex</taxon>
    </lineage>
</organism>
<comment type="caution">
    <text evidence="1">The sequence shown here is derived from an EMBL/GenBank/DDBJ whole genome shotgun (WGS) entry which is preliminary data.</text>
</comment>
<proteinExistence type="predicted"/>
<gene>
    <name evidence="1" type="ORF">CTRU02_215370</name>
</gene>
<reference evidence="1 2" key="1">
    <citation type="journal article" date="2020" name="Phytopathology">
        <title>Genome Sequence Resources of Colletotrichum truncatum, C. plurivorum, C. musicola, and C. sojae: Four Species Pathogenic to Soybean (Glycine max).</title>
        <authorList>
            <person name="Rogerio F."/>
            <person name="Boufleur T.R."/>
            <person name="Ciampi-Guillardi M."/>
            <person name="Sukno S.A."/>
            <person name="Thon M.R."/>
            <person name="Massola Junior N.S."/>
            <person name="Baroncelli R."/>
        </authorList>
    </citation>
    <scope>NUCLEOTIDE SEQUENCE [LARGE SCALE GENOMIC DNA]</scope>
    <source>
        <strain evidence="1 2">CMES1059</strain>
    </source>
</reference>
<sequence>MSPRAVQAETPDGGPLEPIAICGMACRLPGGVDSESSFWKMLVEKRTGQTAKVPESRFNIDAHLHENLSRPGSFNVPGGYFLDNKPEDFDPTFFNITPVEAQWLDPQQRRMLEVSYECLTSAGLTLDEISGTNTAVYVGSFTSDYQQMSTREPDFRHNYAATGVDTGIISNRIGNTFNLNGPSFTINTACSSSVYAIHNASHALRARDCDAAIVGGVNLIITVDQHMNTAKLGILSPTSTCHTFDASADGYGRAEAAGAIYLKRLSDAIRCGDPIRGVIRATAVNTNGKVPGMGITHPSVKGQERVVRLAYEKAGLDPNHTAYAELHGTGTPVGDPIEVRAISNALNDTRSKKKPLIIGALKPNIGHSEAASGISAVMKAALMTESGVIPGVALLNKLNPAIHEEEWNVKVNRETSPWPSEFPVRRASVSSFGYGGTNGHVVVEAVESLYPWYRHAKSKRDAQYDHSTKRPVLVCLSAHDKPTLGRVIKSIAGVAADYYGIDLAHTLNLHRTAFNQRAFTVLREGQEAIAFDANADVAVLRTGAAPAAGKTPELAFMFTGQGAQWAGMGRVAMSEFPIFAEVIHNLDRVLGKVTPVPSFKLADVLLDDPVNTEKFINQPDVAQPLCTAIQIAMVDLLSQWDIEPVVSVGHSSGEIASAYAAGLISAPEAIIAAYCRGYSVQWHSGAGSMLAVGLGADEASLSLPSDASEACIACENSPQSVTISGRSEAIAQLRDSFTAKGVFARELKTGRAYHSPHMADVAVAYEALLEASLKVLSEEDRQWHRERSEMISSVTGERVIGNHLAEGYFSMNLRQRVRFSEAVQKIGNDDAFSKVRVAVEIGPHSALAGPFKQICKAGKFERFTYVPSMVRNKDDADQLLSVAGSMFLVNYPLRLEEVNAAAYDEQNKSGFRKPRTQYLLVDLPPYPWNYEKSHWAEPRASAEQRHREYPRHDLLGSRISGLSSGMRAWRNVLRVRDVPWLRDHSLGESAIFPAAGYITMAIEAARQVHEHDGDGLSRTASGVTLQDVDIKTTLNIPDSEDEGVETLLTLQSADSTGWYSFTIESCSSADRWTLHCDGRVRVNTVPSASQPRPTPVDEKVLGQQVSGKRWYEAFERVGFHYGPSFQQLQRVHTGRDLHQAAGDVIVRNTSGLIQGESRALIHPSTVDACLHLVIISIHAGKYKEMPWGVVPTRIEEVTIVNPEPSDVGPATGRAVAWSEASDRRHFNTNVQLVSQSNKPLLEIRNLTCVAYEAAVPVSATEVAPVAPFSTSIWKPDVSRYSSADGRREAWTSKETNEPLGQLVELVAHRKPVSSALITGSPAAELVDIILDQLPTSTTVKIGFVGDEAPTVSQTAEARVIKFSLPPNPETWIPELKEETFDLIFSDSDPKLLMPLVNEEGWVLGTVSEASPTPSMAITTGNYFALQKAVVKPDTSDVFEPQVLLLSFKDVDSNSHALAKALESSGSSVTHQALVDCTLSSNVHVIVDDTDGYFFSALDRASFDALKKLFGAAVPVLWLTKGVQQGRSATGGMAGGFLRVLCSEMAASRIVLLDYDEEESLDVVSREAMELVKNAGTRDSGNDTEFWLHKGVLHISRLVPNDVLNRQFEGGTQTYDDLPLATYQEGQPMRVRVLDGGDLGLEPLIQETALAADEVEIQLFMSQRPDSSPWGTLVMGVISRTGDDVTSSLIGKEAVGIVTGDLTTAAQTSVFATVNSGREPFDRKSLLGTLGVIAKIVDLTLNKAQVLSGDPVLALPGPEIATKLLVKLASARGWNLALATRSQEEKQNFESLSVFDGVRLVAADDIEAIIKHLESKKHAAAVLAYDFINTSREVWRRIPASGRFMLLNSETGNLAPDAAPFARGASFITTPASSVPSRQLLERCIAEIQQHQRFLLQDDLTLGYEQDCKMGIIDFSSGESLFKMIPPTMSCCLSDDAAYLLVGCLGGLGRSLTKRMMELGARNFVFVSRSGADKTEAAQVVEEIKKAGASADVFRADVSDEVAIRKVIDQVVAKRQIRGVVHAAMVLKDGMFEQMDYDTFEASISPKARGAVSLHNALQDVPGIDLDFFVLTSSISALLGNTGQSNYGAANGVLESLARFRSGQGLPATALALPMVLGVGVVAETDGLEASLMRKGLYGIDENEMIRGFEVAMARGRTSGTVFMGMEAPCLGATITSAASEDSLDLYWYRDARFSHVRNAVEATGKQKAGGSSGGGESFRETVKVALKQEGYDGAVRAIAKHIAKRVSIILMIAVEDIELDGPSIASYGLDSMIGVEMRTWLFKEFGLNYPFQQLLAPTLSFTKLGSVVAETMGLKDNELV</sequence>
<dbReference type="EMBL" id="VUJX02000015">
    <property type="protein sequence ID" value="KAL0929727.1"/>
    <property type="molecule type" value="Genomic_DNA"/>
</dbReference>
<evidence type="ECO:0000313" key="1">
    <source>
        <dbReference type="EMBL" id="KAL0929727.1"/>
    </source>
</evidence>
<dbReference type="Proteomes" id="UP000805649">
    <property type="component" value="Unassembled WGS sequence"/>
</dbReference>
<protein>
    <submittedName>
        <fullName evidence="1">Polyketide synthase</fullName>
    </submittedName>
</protein>
<evidence type="ECO:0000313" key="2">
    <source>
        <dbReference type="Proteomes" id="UP000805649"/>
    </source>
</evidence>
<accession>A0ACC3YD50</accession>